<dbReference type="GeneID" id="73340303"/>
<evidence type="ECO:0000313" key="1">
    <source>
        <dbReference type="EMBL" id="UQC80808.1"/>
    </source>
</evidence>
<dbReference type="EMBL" id="CP019475">
    <property type="protein sequence ID" value="UQC80808.1"/>
    <property type="molecule type" value="Genomic_DNA"/>
</dbReference>
<dbReference type="AlphaFoldDB" id="A0A9Q8SPC6"/>
<organism evidence="1 2">
    <name type="scientific">Colletotrichum lupini</name>
    <dbReference type="NCBI Taxonomy" id="145971"/>
    <lineage>
        <taxon>Eukaryota</taxon>
        <taxon>Fungi</taxon>
        <taxon>Dikarya</taxon>
        <taxon>Ascomycota</taxon>
        <taxon>Pezizomycotina</taxon>
        <taxon>Sordariomycetes</taxon>
        <taxon>Hypocreomycetidae</taxon>
        <taxon>Glomerellales</taxon>
        <taxon>Glomerellaceae</taxon>
        <taxon>Colletotrichum</taxon>
        <taxon>Colletotrichum acutatum species complex</taxon>
    </lineage>
</organism>
<dbReference type="Proteomes" id="UP000830671">
    <property type="component" value="Chromosome 3"/>
</dbReference>
<keyword evidence="2" id="KW-1185">Reference proteome</keyword>
<name>A0A9Q8SPC6_9PEZI</name>
<dbReference type="KEGG" id="clup:CLUP02_06293"/>
<accession>A0A9Q8SPC6</accession>
<dbReference type="RefSeq" id="XP_049142436.1">
    <property type="nucleotide sequence ID" value="XM_049285293.1"/>
</dbReference>
<proteinExistence type="predicted"/>
<reference evidence="1" key="1">
    <citation type="journal article" date="2021" name="Mol. Plant Microbe Interact.">
        <title>Complete Genome Sequence of the Plant-Pathogenic Fungus Colletotrichum lupini.</title>
        <authorList>
            <person name="Baroncelli R."/>
            <person name="Pensec F."/>
            <person name="Da Lio D."/>
            <person name="Boufleur T."/>
            <person name="Vicente I."/>
            <person name="Sarrocco S."/>
            <person name="Picot A."/>
            <person name="Baraldi E."/>
            <person name="Sukno S."/>
            <person name="Thon M."/>
            <person name="Le Floch G."/>
        </authorList>
    </citation>
    <scope>NUCLEOTIDE SEQUENCE</scope>
    <source>
        <strain evidence="1">IMI 504893</strain>
    </source>
</reference>
<evidence type="ECO:0000313" key="2">
    <source>
        <dbReference type="Proteomes" id="UP000830671"/>
    </source>
</evidence>
<gene>
    <name evidence="1" type="ORF">CLUP02_06293</name>
</gene>
<sequence length="89" mass="9959">MSVRYQFERSAWACSTVSLPCVVVLAEMCKIWPYIIYPAGVDESLNLNSGSSRSDENNRDMARTIEICIHGFPPTPPSLFVPKNAVFHP</sequence>
<protein>
    <submittedName>
        <fullName evidence="1">Uncharacterized protein</fullName>
    </submittedName>
</protein>